<proteinExistence type="predicted"/>
<dbReference type="InterPro" id="IPR027417">
    <property type="entry name" value="P-loop_NTPase"/>
</dbReference>
<dbReference type="EMBL" id="LT828648">
    <property type="protein sequence ID" value="SLM48039.1"/>
    <property type="molecule type" value="Genomic_DNA"/>
</dbReference>
<accession>A0A1W1I579</accession>
<protein>
    <recommendedName>
        <fullName evidence="2">Zona occludens toxin N-terminal domain-containing protein</fullName>
    </recommendedName>
</protein>
<dbReference type="InterPro" id="IPR008900">
    <property type="entry name" value="Zot_N"/>
</dbReference>
<dbReference type="AlphaFoldDB" id="A0A1W1I579"/>
<organism evidence="3 4">
    <name type="scientific">Nitrospira japonica</name>
    <dbReference type="NCBI Taxonomy" id="1325564"/>
    <lineage>
        <taxon>Bacteria</taxon>
        <taxon>Pseudomonadati</taxon>
        <taxon>Nitrospirota</taxon>
        <taxon>Nitrospiria</taxon>
        <taxon>Nitrospirales</taxon>
        <taxon>Nitrospiraceae</taxon>
        <taxon>Nitrospira</taxon>
    </lineage>
</organism>
<keyword evidence="4" id="KW-1185">Reference proteome</keyword>
<evidence type="ECO:0000256" key="1">
    <source>
        <dbReference type="SAM" id="MobiDB-lite"/>
    </source>
</evidence>
<name>A0A1W1I579_9BACT</name>
<gene>
    <name evidence="3" type="ORF">NSJP_1867</name>
</gene>
<feature type="region of interest" description="Disordered" evidence="1">
    <location>
        <begin position="320"/>
        <end position="384"/>
    </location>
</feature>
<dbReference type="Gene3D" id="3.40.50.300">
    <property type="entry name" value="P-loop containing nucleotide triphosphate hydrolases"/>
    <property type="match status" value="1"/>
</dbReference>
<evidence type="ECO:0000313" key="3">
    <source>
        <dbReference type="EMBL" id="SLM48039.1"/>
    </source>
</evidence>
<dbReference type="STRING" id="1325564.NSJP_1867"/>
<evidence type="ECO:0000313" key="4">
    <source>
        <dbReference type="Proteomes" id="UP000192042"/>
    </source>
</evidence>
<dbReference type="KEGG" id="nja:NSJP_1867"/>
<evidence type="ECO:0000259" key="2">
    <source>
        <dbReference type="Pfam" id="PF05707"/>
    </source>
</evidence>
<dbReference type="SUPFAM" id="SSF52540">
    <property type="entry name" value="P-loop containing nucleoside triphosphate hydrolases"/>
    <property type="match status" value="1"/>
</dbReference>
<sequence>MIELLEGVPGAGKSYHAVAEYLLPWVRKGRRIYVYVDGFYLDRLAKFEGRPLEELQQQITVWSSGAEVLDQLTKVDPGSAVFIDECQTVFRAQQKLHGEILRWLETHRHYGIDVLLICQDYRQVTSGVTRVVEMTTKFRRLDRFGFKNRYQAFVRGNPEELEIIRGFTGTYEPTVYAYYGSYATSTKEVRHVRSILRSPSIILGALGLCVALSWFLFGGGTFGGGTTLPPPPVRVPVAAITRTPQEPEPSGSRPVVHPIRIQGGMSDPRQGGADWLWVTDDGRLLTVDEIAAESGGTVQAVTSRGVKVLKGSGVLWGGTVSPQSGSAGSMPEPVLAPSRLPTRTDPLVAPTSARVDQSGVASPADLITSDRSPAILDQGTEPPR</sequence>
<feature type="domain" description="Zona occludens toxin N-terminal" evidence="2">
    <location>
        <begin position="1"/>
        <end position="184"/>
    </location>
</feature>
<dbReference type="Pfam" id="PF05707">
    <property type="entry name" value="Zot"/>
    <property type="match status" value="1"/>
</dbReference>
<dbReference type="Proteomes" id="UP000192042">
    <property type="component" value="Chromosome I"/>
</dbReference>
<dbReference type="RefSeq" id="WP_172834240.1">
    <property type="nucleotide sequence ID" value="NZ_LT828648.1"/>
</dbReference>
<reference evidence="3 4" key="1">
    <citation type="submission" date="2017-03" db="EMBL/GenBank/DDBJ databases">
        <authorList>
            <person name="Afonso C.L."/>
            <person name="Miller P.J."/>
            <person name="Scott M.A."/>
            <person name="Spackman E."/>
            <person name="Goraichik I."/>
            <person name="Dimitrov K.M."/>
            <person name="Suarez D.L."/>
            <person name="Swayne D.E."/>
        </authorList>
    </citation>
    <scope>NUCLEOTIDE SEQUENCE [LARGE SCALE GENOMIC DNA]</scope>
    <source>
        <strain evidence="3">Genome sequencing of Nitrospira japonica strain NJ11</strain>
    </source>
</reference>